<dbReference type="AlphaFoldDB" id="A0A2P6NZY0"/>
<dbReference type="Gene3D" id="3.40.50.620">
    <property type="entry name" value="HUPs"/>
    <property type="match status" value="1"/>
</dbReference>
<reference evidence="3 4" key="1">
    <citation type="journal article" date="2018" name="Genome Biol. Evol.">
        <title>Multiple Roots of Fruiting Body Formation in Amoebozoa.</title>
        <authorList>
            <person name="Hillmann F."/>
            <person name="Forbes G."/>
            <person name="Novohradska S."/>
            <person name="Ferling I."/>
            <person name="Riege K."/>
            <person name="Groth M."/>
            <person name="Westermann M."/>
            <person name="Marz M."/>
            <person name="Spaller T."/>
            <person name="Winckler T."/>
            <person name="Schaap P."/>
            <person name="Glockner G."/>
        </authorList>
    </citation>
    <scope>NUCLEOTIDE SEQUENCE [LARGE SCALE GENOMIC DNA]</scope>
    <source>
        <strain evidence="3 4">Jena</strain>
    </source>
</reference>
<dbReference type="OrthoDB" id="843225at2759"/>
<dbReference type="Proteomes" id="UP000241769">
    <property type="component" value="Unassembled WGS sequence"/>
</dbReference>
<dbReference type="PANTHER" id="PTHR31964:SF113">
    <property type="entry name" value="USPA DOMAIN-CONTAINING PROTEIN"/>
    <property type="match status" value="1"/>
</dbReference>
<feature type="coiled-coil region" evidence="1">
    <location>
        <begin position="57"/>
        <end position="85"/>
    </location>
</feature>
<dbReference type="InterPro" id="IPR006015">
    <property type="entry name" value="Universal_stress_UspA"/>
</dbReference>
<evidence type="ECO:0000313" key="3">
    <source>
        <dbReference type="EMBL" id="PRP89488.1"/>
    </source>
</evidence>
<accession>A0A2P6NZY0</accession>
<dbReference type="STRING" id="1890364.A0A2P6NZY0"/>
<keyword evidence="1" id="KW-0175">Coiled coil</keyword>
<dbReference type="Pfam" id="PF00582">
    <property type="entry name" value="Usp"/>
    <property type="match status" value="1"/>
</dbReference>
<dbReference type="EMBL" id="MDYQ01000003">
    <property type="protein sequence ID" value="PRP89488.1"/>
    <property type="molecule type" value="Genomic_DNA"/>
</dbReference>
<dbReference type="SUPFAM" id="SSF52402">
    <property type="entry name" value="Adenine nucleotide alpha hydrolases-like"/>
    <property type="match status" value="1"/>
</dbReference>
<sequence length="146" mass="16376">MIYALALDFSKSSDKIIKYFLKMANREEDRAVIISVLEQYDHSLVNAIRVDFDFQILDGANKELAKANNEMLKEFQEKLDRAQIQYEVVVTVGKPSEEICKHAKSKGADVLMVGSHGGKNVKKLILGTTSDYCLNNAQVSDVIVIH</sequence>
<evidence type="ECO:0000313" key="4">
    <source>
        <dbReference type="Proteomes" id="UP000241769"/>
    </source>
</evidence>
<keyword evidence="4" id="KW-1185">Reference proteome</keyword>
<dbReference type="CDD" id="cd23659">
    <property type="entry name" value="USP_At3g01520-like"/>
    <property type="match status" value="1"/>
</dbReference>
<dbReference type="InParanoid" id="A0A2P6NZY0"/>
<proteinExistence type="predicted"/>
<dbReference type="InterPro" id="IPR014729">
    <property type="entry name" value="Rossmann-like_a/b/a_fold"/>
</dbReference>
<dbReference type="PRINTS" id="PR01438">
    <property type="entry name" value="UNVRSLSTRESS"/>
</dbReference>
<dbReference type="PANTHER" id="PTHR31964">
    <property type="entry name" value="ADENINE NUCLEOTIDE ALPHA HYDROLASES-LIKE SUPERFAMILY PROTEIN"/>
    <property type="match status" value="1"/>
</dbReference>
<protein>
    <submittedName>
        <fullName evidence="3">Putative universal stress protein family</fullName>
    </submittedName>
</protein>
<evidence type="ECO:0000256" key="1">
    <source>
        <dbReference type="SAM" id="Coils"/>
    </source>
</evidence>
<gene>
    <name evidence="3" type="ORF">PROFUN_01351</name>
</gene>
<evidence type="ECO:0000259" key="2">
    <source>
        <dbReference type="Pfam" id="PF00582"/>
    </source>
</evidence>
<dbReference type="InterPro" id="IPR006016">
    <property type="entry name" value="UspA"/>
</dbReference>
<name>A0A2P6NZY0_9EUKA</name>
<organism evidence="3 4">
    <name type="scientific">Planoprotostelium fungivorum</name>
    <dbReference type="NCBI Taxonomy" id="1890364"/>
    <lineage>
        <taxon>Eukaryota</taxon>
        <taxon>Amoebozoa</taxon>
        <taxon>Evosea</taxon>
        <taxon>Variosea</taxon>
        <taxon>Cavosteliida</taxon>
        <taxon>Cavosteliaceae</taxon>
        <taxon>Planoprotostelium</taxon>
    </lineage>
</organism>
<comment type="caution">
    <text evidence="3">The sequence shown here is derived from an EMBL/GenBank/DDBJ whole genome shotgun (WGS) entry which is preliminary data.</text>
</comment>
<feature type="domain" description="UspA" evidence="2">
    <location>
        <begin position="5"/>
        <end position="144"/>
    </location>
</feature>